<dbReference type="PRINTS" id="PR01399">
    <property type="entry name" value="ENTSNTHTASED"/>
</dbReference>
<organism evidence="4 5">
    <name type="scientific">Paractinoplanes hotanensis</name>
    <dbReference type="NCBI Taxonomy" id="2906497"/>
    <lineage>
        <taxon>Bacteria</taxon>
        <taxon>Bacillati</taxon>
        <taxon>Actinomycetota</taxon>
        <taxon>Actinomycetes</taxon>
        <taxon>Micromonosporales</taxon>
        <taxon>Micromonosporaceae</taxon>
        <taxon>Paractinoplanes</taxon>
    </lineage>
</organism>
<dbReference type="InterPro" id="IPR003542">
    <property type="entry name" value="Enbac_synth_compD-like"/>
</dbReference>
<keyword evidence="5" id="KW-1185">Reference proteome</keyword>
<evidence type="ECO:0000256" key="1">
    <source>
        <dbReference type="ARBA" id="ARBA00022679"/>
    </source>
</evidence>
<sequence length="216" mass="23438">MITEVLPVGRTGWAERFDHAPSDLFPQEEALVARAVEKRRREFATGRWCARRALAQLGVAPAPILTGGRGAPGWPPGIVGSITHCPGYAAAVVGRSDRVATIGIDAEPDEPLPEGVLGAISLPAERDRLARLEPGGVSWERLLFCVKEAVYKAWFPLTQRWLDFTEADAELRPDGSFTVRLLVDGPVSGFRGRWRAEHSLLVAAIVVPSAEARSGR</sequence>
<dbReference type="Gene3D" id="3.90.470.20">
    <property type="entry name" value="4'-phosphopantetheinyl transferase domain"/>
    <property type="match status" value="1"/>
</dbReference>
<feature type="domain" description="4'-phosphopantetheinyl transferase N-terminal" evidence="3">
    <location>
        <begin position="27"/>
        <end position="93"/>
    </location>
</feature>
<name>A0ABT0XYA7_9ACTN</name>
<dbReference type="GO" id="GO:0016740">
    <property type="term" value="F:transferase activity"/>
    <property type="evidence" value="ECO:0007669"/>
    <property type="project" value="UniProtKB-KW"/>
</dbReference>
<keyword evidence="1 4" id="KW-0808">Transferase</keyword>
<dbReference type="RefSeq" id="WP_251798598.1">
    <property type="nucleotide sequence ID" value="NZ_JAMQOL010000017.1"/>
</dbReference>
<dbReference type="PANTHER" id="PTHR38096:SF1">
    <property type="entry name" value="ENTEROBACTIN SYNTHASE COMPONENT D"/>
    <property type="match status" value="1"/>
</dbReference>
<dbReference type="InterPro" id="IPR008278">
    <property type="entry name" value="4-PPantetheinyl_Trfase_dom"/>
</dbReference>
<dbReference type="Pfam" id="PF01648">
    <property type="entry name" value="ACPS"/>
    <property type="match status" value="1"/>
</dbReference>
<accession>A0ABT0XYA7</accession>
<gene>
    <name evidence="4" type="ORF">LXN57_14335</name>
</gene>
<comment type="caution">
    <text evidence="4">The sequence shown here is derived from an EMBL/GenBank/DDBJ whole genome shotgun (WGS) entry which is preliminary data.</text>
</comment>
<reference evidence="4 5" key="1">
    <citation type="submission" date="2022-06" db="EMBL/GenBank/DDBJ databases">
        <title>Actinoplanes abujensis sp. nov., isolated from Nigerian arid soil.</title>
        <authorList>
            <person name="Ding P."/>
        </authorList>
    </citation>
    <scope>NUCLEOTIDE SEQUENCE [LARGE SCALE GENOMIC DNA]</scope>
    <source>
        <strain evidence="5">TRM88002</strain>
    </source>
</reference>
<dbReference type="InterPro" id="IPR041354">
    <property type="entry name" value="4PPT_N"/>
</dbReference>
<feature type="domain" description="4'-phosphopantetheinyl transferase" evidence="2">
    <location>
        <begin position="102"/>
        <end position="186"/>
    </location>
</feature>
<evidence type="ECO:0000313" key="5">
    <source>
        <dbReference type="Proteomes" id="UP001523216"/>
    </source>
</evidence>
<dbReference type="PANTHER" id="PTHR38096">
    <property type="entry name" value="ENTEROBACTIN SYNTHASE COMPONENT D"/>
    <property type="match status" value="1"/>
</dbReference>
<evidence type="ECO:0000313" key="4">
    <source>
        <dbReference type="EMBL" id="MCM4078749.1"/>
    </source>
</evidence>
<evidence type="ECO:0000259" key="3">
    <source>
        <dbReference type="Pfam" id="PF17837"/>
    </source>
</evidence>
<dbReference type="Proteomes" id="UP001523216">
    <property type="component" value="Unassembled WGS sequence"/>
</dbReference>
<dbReference type="InterPro" id="IPR037143">
    <property type="entry name" value="4-PPantetheinyl_Trfase_dom_sf"/>
</dbReference>
<proteinExistence type="predicted"/>
<protein>
    <submittedName>
        <fullName evidence="4">4'-phosphopantetheinyl transferase superfamily protein</fullName>
    </submittedName>
</protein>
<evidence type="ECO:0000259" key="2">
    <source>
        <dbReference type="Pfam" id="PF01648"/>
    </source>
</evidence>
<dbReference type="SUPFAM" id="SSF56214">
    <property type="entry name" value="4'-phosphopantetheinyl transferase"/>
    <property type="match status" value="1"/>
</dbReference>
<dbReference type="EMBL" id="JAMQOL010000017">
    <property type="protein sequence ID" value="MCM4078749.1"/>
    <property type="molecule type" value="Genomic_DNA"/>
</dbReference>
<dbReference type="Pfam" id="PF17837">
    <property type="entry name" value="4PPT_N"/>
    <property type="match status" value="1"/>
</dbReference>